<dbReference type="InterPro" id="IPR002401">
    <property type="entry name" value="Cyt_P450_E_grp-I"/>
</dbReference>
<dbReference type="GO" id="GO:0016705">
    <property type="term" value="F:oxidoreductase activity, acting on paired donors, with incorporation or reduction of molecular oxygen"/>
    <property type="evidence" value="ECO:0007669"/>
    <property type="project" value="InterPro"/>
</dbReference>
<dbReference type="InterPro" id="IPR017972">
    <property type="entry name" value="Cyt_P450_CS"/>
</dbReference>
<dbReference type="EMBL" id="DMVW01000188">
    <property type="protein sequence ID" value="HAR54085.1"/>
    <property type="molecule type" value="Genomic_DNA"/>
</dbReference>
<evidence type="ECO:0000313" key="10">
    <source>
        <dbReference type="Proteomes" id="UP000264719"/>
    </source>
</evidence>
<dbReference type="PRINTS" id="PR00463">
    <property type="entry name" value="EP450I"/>
</dbReference>
<dbReference type="GO" id="GO:0005506">
    <property type="term" value="F:iron ion binding"/>
    <property type="evidence" value="ECO:0007669"/>
    <property type="project" value="InterPro"/>
</dbReference>
<dbReference type="RefSeq" id="WP_339851723.1">
    <property type="nucleotide sequence ID" value="NZ_CAXAXR010000002.1"/>
</dbReference>
<evidence type="ECO:0000313" key="9">
    <source>
        <dbReference type="EMBL" id="HAR54085.1"/>
    </source>
</evidence>
<evidence type="ECO:0000256" key="7">
    <source>
        <dbReference type="PIRSR" id="PIRSR602401-1"/>
    </source>
</evidence>
<keyword evidence="3 7" id="KW-0479">Metal-binding</keyword>
<evidence type="ECO:0000256" key="8">
    <source>
        <dbReference type="RuleBase" id="RU000461"/>
    </source>
</evidence>
<keyword evidence="4 8" id="KW-0560">Oxidoreductase</keyword>
<comment type="caution">
    <text evidence="9">The sequence shown here is derived from an EMBL/GenBank/DDBJ whole genome shotgun (WGS) entry which is preliminary data.</text>
</comment>
<evidence type="ECO:0000256" key="4">
    <source>
        <dbReference type="ARBA" id="ARBA00023002"/>
    </source>
</evidence>
<reference evidence="9 10" key="1">
    <citation type="journal article" date="2018" name="Nat. Biotechnol.">
        <title>A standardized bacterial taxonomy based on genome phylogeny substantially revises the tree of life.</title>
        <authorList>
            <person name="Parks D.H."/>
            <person name="Chuvochina M."/>
            <person name="Waite D.W."/>
            <person name="Rinke C."/>
            <person name="Skarshewski A."/>
            <person name="Chaumeil P.A."/>
            <person name="Hugenholtz P."/>
        </authorList>
    </citation>
    <scope>NUCLEOTIDE SEQUENCE [LARGE SCALE GENOMIC DNA]</scope>
    <source>
        <strain evidence="9">UBA9169</strain>
    </source>
</reference>
<dbReference type="PROSITE" id="PS00086">
    <property type="entry name" value="CYTOCHROME_P450"/>
    <property type="match status" value="1"/>
</dbReference>
<evidence type="ECO:0008006" key="11">
    <source>
        <dbReference type="Google" id="ProtNLM"/>
    </source>
</evidence>
<proteinExistence type="inferred from homology"/>
<organism evidence="9 10">
    <name type="scientific">Roseovarius nubinhibens</name>
    <dbReference type="NCBI Taxonomy" id="314263"/>
    <lineage>
        <taxon>Bacteria</taxon>
        <taxon>Pseudomonadati</taxon>
        <taxon>Pseudomonadota</taxon>
        <taxon>Alphaproteobacteria</taxon>
        <taxon>Rhodobacterales</taxon>
        <taxon>Roseobacteraceae</taxon>
        <taxon>Roseovarius</taxon>
    </lineage>
</organism>
<keyword evidence="5 7" id="KW-0408">Iron</keyword>
<evidence type="ECO:0000256" key="2">
    <source>
        <dbReference type="ARBA" id="ARBA00022617"/>
    </source>
</evidence>
<dbReference type="PANTHER" id="PTHR24291">
    <property type="entry name" value="CYTOCHROME P450 FAMILY 4"/>
    <property type="match status" value="1"/>
</dbReference>
<evidence type="ECO:0000256" key="6">
    <source>
        <dbReference type="ARBA" id="ARBA00023033"/>
    </source>
</evidence>
<dbReference type="AlphaFoldDB" id="A0A348WHS3"/>
<evidence type="ECO:0000256" key="5">
    <source>
        <dbReference type="ARBA" id="ARBA00023004"/>
    </source>
</evidence>
<feature type="binding site" description="axial binding residue" evidence="7">
    <location>
        <position position="394"/>
    </location>
    <ligand>
        <name>heme</name>
        <dbReference type="ChEBI" id="CHEBI:30413"/>
    </ligand>
    <ligandPart>
        <name>Fe</name>
        <dbReference type="ChEBI" id="CHEBI:18248"/>
    </ligandPart>
</feature>
<comment type="similarity">
    <text evidence="1 8">Belongs to the cytochrome P450 family.</text>
</comment>
<dbReference type="Gene3D" id="1.10.630.10">
    <property type="entry name" value="Cytochrome P450"/>
    <property type="match status" value="1"/>
</dbReference>
<dbReference type="InterPro" id="IPR050196">
    <property type="entry name" value="Cytochrome_P450_Monoox"/>
</dbReference>
<keyword evidence="6 8" id="KW-0503">Monooxygenase</keyword>
<dbReference type="Pfam" id="PF00067">
    <property type="entry name" value="p450"/>
    <property type="match status" value="1"/>
</dbReference>
<dbReference type="InterPro" id="IPR001128">
    <property type="entry name" value="Cyt_P450"/>
</dbReference>
<gene>
    <name evidence="9" type="ORF">DCS45_19740</name>
</gene>
<dbReference type="PRINTS" id="PR00385">
    <property type="entry name" value="P450"/>
</dbReference>
<name>A0A348WHS3_9RHOB</name>
<evidence type="ECO:0000256" key="3">
    <source>
        <dbReference type="ARBA" id="ARBA00022723"/>
    </source>
</evidence>
<dbReference type="GO" id="GO:0004497">
    <property type="term" value="F:monooxygenase activity"/>
    <property type="evidence" value="ECO:0007669"/>
    <property type="project" value="UniProtKB-KW"/>
</dbReference>
<dbReference type="GO" id="GO:0020037">
    <property type="term" value="F:heme binding"/>
    <property type="evidence" value="ECO:0007669"/>
    <property type="project" value="InterPro"/>
</dbReference>
<evidence type="ECO:0000256" key="1">
    <source>
        <dbReference type="ARBA" id="ARBA00010617"/>
    </source>
</evidence>
<dbReference type="InterPro" id="IPR036396">
    <property type="entry name" value="Cyt_P450_sf"/>
</dbReference>
<sequence length="445" mass="50078">MSGARLVQSDPSPWLLGVDSLLAIRSDQLGFYEKMKSKHGDHVVLRLGPYKSHLFFHPDHIEAVLGKKSQSFIRFRKLTNVVRQWNGNSLLVEEGESWRARRRKVLPAFQTRRLPAYGNEAVAETERLCRELRDSSLSSRVRLDTDAVMAKLTLDIATRTMFGAPPQANGFEIERAIQTLSDTAFSESTSPFTLPDWMPIKRKRQKIWAMRVMDDLVSGLVHSGLRRTRPSTDLLASLIEHHDGRFADIRDDVMSLLIAGHETSGALLSWLFACLAKHPDSLAAVQDELRRVLGEALPTPEAIIALPVLRATINETLRLYPPAYTLFLREATEPVDVLGIQLAKGDLAQIVPFTTQRDPRFFEDPMAFDPTRFLQTQNWPKFSYLPFGAGPRVCIGQNFGLMESCLVAATILQRMAPLPLPALPRPQARFSLRPEGGLPMQWHSI</sequence>
<protein>
    <recommendedName>
        <fullName evidence="11">Cytochrome P450</fullName>
    </recommendedName>
</protein>
<keyword evidence="2 7" id="KW-0349">Heme</keyword>
<dbReference type="PANTHER" id="PTHR24291:SF50">
    <property type="entry name" value="BIFUNCTIONAL ALBAFLAVENONE MONOOXYGENASE_TERPENE SYNTHASE"/>
    <property type="match status" value="1"/>
</dbReference>
<dbReference type="SUPFAM" id="SSF48264">
    <property type="entry name" value="Cytochrome P450"/>
    <property type="match status" value="1"/>
</dbReference>
<dbReference type="Proteomes" id="UP000264719">
    <property type="component" value="Unassembled WGS sequence"/>
</dbReference>
<accession>A0A348WHS3</accession>
<comment type="cofactor">
    <cofactor evidence="7">
        <name>heme</name>
        <dbReference type="ChEBI" id="CHEBI:30413"/>
    </cofactor>
</comment>